<sequence>MAYYADINLVANDTKPEINLTLKDNGTAAAGLTLDPDDSSTWALIDISDPTIVVKFRALGASTILDTLTCTKVAPYTNGACFMTWGADTLAVSAGTYEGEIELTYTDGGILTLFDRLKFKVRDDF</sequence>
<proteinExistence type="predicted"/>
<protein>
    <recommendedName>
        <fullName evidence="2">BppU N-terminal domain-containing protein</fullName>
    </recommendedName>
</protein>
<dbReference type="EMBL" id="UINC01083485">
    <property type="protein sequence ID" value="SVC29244.1"/>
    <property type="molecule type" value="Genomic_DNA"/>
</dbReference>
<reference evidence="1" key="1">
    <citation type="submission" date="2018-05" db="EMBL/GenBank/DDBJ databases">
        <authorList>
            <person name="Lanie J.A."/>
            <person name="Ng W.-L."/>
            <person name="Kazmierczak K.M."/>
            <person name="Andrzejewski T.M."/>
            <person name="Davidsen T.M."/>
            <person name="Wayne K.J."/>
            <person name="Tettelin H."/>
            <person name="Glass J.I."/>
            <person name="Rusch D."/>
            <person name="Podicherti R."/>
            <person name="Tsui H.-C.T."/>
            <person name="Winkler M.E."/>
        </authorList>
    </citation>
    <scope>NUCLEOTIDE SEQUENCE</scope>
</reference>
<evidence type="ECO:0000313" key="1">
    <source>
        <dbReference type="EMBL" id="SVC29244.1"/>
    </source>
</evidence>
<name>A0A382KWS8_9ZZZZ</name>
<dbReference type="AlphaFoldDB" id="A0A382KWS8"/>
<accession>A0A382KWS8</accession>
<organism evidence="1">
    <name type="scientific">marine metagenome</name>
    <dbReference type="NCBI Taxonomy" id="408172"/>
    <lineage>
        <taxon>unclassified sequences</taxon>
        <taxon>metagenomes</taxon>
        <taxon>ecological metagenomes</taxon>
    </lineage>
</organism>
<evidence type="ECO:0008006" key="2">
    <source>
        <dbReference type="Google" id="ProtNLM"/>
    </source>
</evidence>
<gene>
    <name evidence="1" type="ORF">METZ01_LOCUS282098</name>
</gene>